<name>A0ABW4QGI5_9BACL</name>
<dbReference type="Proteomes" id="UP001597273">
    <property type="component" value="Unassembled WGS sequence"/>
</dbReference>
<protein>
    <submittedName>
        <fullName evidence="1">Uncharacterized protein</fullName>
    </submittedName>
</protein>
<dbReference type="EMBL" id="JBHUFW010000004">
    <property type="protein sequence ID" value="MFD1862730.1"/>
    <property type="molecule type" value="Genomic_DNA"/>
</dbReference>
<keyword evidence="2" id="KW-1185">Reference proteome</keyword>
<organism evidence="1 2">
    <name type="scientific">Planococcus chinensis</name>
    <dbReference type="NCBI Taxonomy" id="272917"/>
    <lineage>
        <taxon>Bacteria</taxon>
        <taxon>Bacillati</taxon>
        <taxon>Bacillota</taxon>
        <taxon>Bacilli</taxon>
        <taxon>Bacillales</taxon>
        <taxon>Caryophanaceae</taxon>
        <taxon>Planococcus</taxon>
    </lineage>
</organism>
<gene>
    <name evidence="1" type="ORF">ACFSDB_07290</name>
</gene>
<dbReference type="RefSeq" id="WP_204892233.1">
    <property type="nucleotide sequence ID" value="NZ_JBHUFW010000004.1"/>
</dbReference>
<comment type="caution">
    <text evidence="1">The sequence shown here is derived from an EMBL/GenBank/DDBJ whole genome shotgun (WGS) entry which is preliminary data.</text>
</comment>
<reference evidence="2" key="1">
    <citation type="journal article" date="2019" name="Int. J. Syst. Evol. Microbiol.">
        <title>The Global Catalogue of Microorganisms (GCM) 10K type strain sequencing project: providing services to taxonomists for standard genome sequencing and annotation.</title>
        <authorList>
            <consortium name="The Broad Institute Genomics Platform"/>
            <consortium name="The Broad Institute Genome Sequencing Center for Infectious Disease"/>
            <person name="Wu L."/>
            <person name="Ma J."/>
        </authorList>
    </citation>
    <scope>NUCLEOTIDE SEQUENCE [LARGE SCALE GENOMIC DNA]</scope>
    <source>
        <strain evidence="2">CGMCC 1.15475</strain>
    </source>
</reference>
<accession>A0ABW4QGI5</accession>
<sequence length="83" mass="10073">MKLVNWSYAKRYNIKAIFDEFPHVVVLFRQIGGYYFIFSMKGLTKDHIPTRRDYVRMEYLLNKDLGLLEAYKERKHKQNASMH</sequence>
<evidence type="ECO:0000313" key="1">
    <source>
        <dbReference type="EMBL" id="MFD1862730.1"/>
    </source>
</evidence>
<proteinExistence type="predicted"/>
<evidence type="ECO:0000313" key="2">
    <source>
        <dbReference type="Proteomes" id="UP001597273"/>
    </source>
</evidence>